<dbReference type="PANTHER" id="PTHR45615:SF40">
    <property type="entry name" value="MYOSIN HEAVY CHAIN, NON-MUSCLE"/>
    <property type="match status" value="1"/>
</dbReference>
<dbReference type="Gene3D" id="1.20.5.340">
    <property type="match status" value="3"/>
</dbReference>
<dbReference type="Gene3D" id="2.30.30.360">
    <property type="entry name" value="Myosin S1 fragment, N-terminal"/>
    <property type="match status" value="1"/>
</dbReference>
<dbReference type="Gene3D" id="1.10.10.820">
    <property type="match status" value="1"/>
</dbReference>
<dbReference type="CDD" id="cd14911">
    <property type="entry name" value="MYSc_Myh2_insects_mollusks"/>
    <property type="match status" value="1"/>
</dbReference>
<evidence type="ECO:0008006" key="14">
    <source>
        <dbReference type="Google" id="ProtNLM"/>
    </source>
</evidence>
<dbReference type="InterPro" id="IPR004009">
    <property type="entry name" value="SH3_Myosin"/>
</dbReference>
<gene>
    <name evidence="12" type="ORF">ABMA27_014415</name>
</gene>
<feature type="domain" description="Myosin N-terminal SH3-like" evidence="11">
    <location>
        <begin position="31"/>
        <end position="81"/>
    </location>
</feature>
<keyword evidence="3 8" id="KW-0067">ATP-binding</keyword>
<evidence type="ECO:0000259" key="10">
    <source>
        <dbReference type="PROSITE" id="PS51456"/>
    </source>
</evidence>
<keyword evidence="2 8" id="KW-0547">Nucleotide-binding</keyword>
<keyword evidence="4" id="KW-0175">Coiled coil</keyword>
<feature type="non-terminal residue" evidence="12">
    <location>
        <position position="1713"/>
    </location>
</feature>
<dbReference type="Pfam" id="PF00612">
    <property type="entry name" value="IQ"/>
    <property type="match status" value="1"/>
</dbReference>
<evidence type="ECO:0000256" key="7">
    <source>
        <dbReference type="ARBA" id="ARBA00023203"/>
    </source>
</evidence>
<dbReference type="InterPro" id="IPR036961">
    <property type="entry name" value="Kinesin_motor_dom_sf"/>
</dbReference>
<feature type="binding site" evidence="8">
    <location>
        <begin position="178"/>
        <end position="185"/>
    </location>
    <ligand>
        <name>ATP</name>
        <dbReference type="ChEBI" id="CHEBI:30616"/>
    </ligand>
</feature>
<dbReference type="PROSITE" id="PS51456">
    <property type="entry name" value="MYOSIN_MOTOR"/>
    <property type="match status" value="1"/>
</dbReference>
<dbReference type="InterPro" id="IPR001609">
    <property type="entry name" value="Myosin_head_motor_dom-like"/>
</dbReference>
<dbReference type="SUPFAM" id="SSF90257">
    <property type="entry name" value="Myosin rod fragments"/>
    <property type="match status" value="4"/>
</dbReference>
<dbReference type="Gene3D" id="3.30.70.1590">
    <property type="match status" value="1"/>
</dbReference>
<dbReference type="Gene3D" id="1.20.120.720">
    <property type="entry name" value="Myosin VI head, motor domain, U50 subdomain"/>
    <property type="match status" value="1"/>
</dbReference>
<accession>A0ABR3I8V1</accession>
<dbReference type="Gene3D" id="4.10.270.10">
    <property type="entry name" value="Myosin, subunit A"/>
    <property type="match status" value="1"/>
</dbReference>
<reference evidence="12 13" key="1">
    <citation type="submission" date="2024-06" db="EMBL/GenBank/DDBJ databases">
        <title>A chromosome-level genome assembly of beet webworm, Loxostege sticticalis.</title>
        <authorList>
            <person name="Zhang Y."/>
        </authorList>
    </citation>
    <scope>NUCLEOTIDE SEQUENCE [LARGE SCALE GENOMIC DNA]</scope>
    <source>
        <strain evidence="12">AQ026</strain>
        <tissue evidence="12">Whole body</tissue>
    </source>
</reference>
<dbReference type="SMART" id="SM00015">
    <property type="entry name" value="IQ"/>
    <property type="match status" value="1"/>
</dbReference>
<feature type="domain" description="Myosin motor" evidence="10">
    <location>
        <begin position="85"/>
        <end position="780"/>
    </location>
</feature>
<dbReference type="SUPFAM" id="SSF52540">
    <property type="entry name" value="P-loop containing nucleoside triphosphate hydrolases"/>
    <property type="match status" value="1"/>
</dbReference>
<keyword evidence="13" id="KW-1185">Reference proteome</keyword>
<evidence type="ECO:0000256" key="3">
    <source>
        <dbReference type="ARBA" id="ARBA00022840"/>
    </source>
</evidence>
<evidence type="ECO:0000256" key="9">
    <source>
        <dbReference type="SAM" id="MobiDB-lite"/>
    </source>
</evidence>
<dbReference type="Pfam" id="PF02736">
    <property type="entry name" value="Myosin_N"/>
    <property type="match status" value="1"/>
</dbReference>
<comment type="similarity">
    <text evidence="1 8">Belongs to the TRAFAC class myosin-kinesin ATPase superfamily. Myosin family.</text>
</comment>
<keyword evidence="6 8" id="KW-0505">Motor protein</keyword>
<feature type="compositionally biased region" description="Basic and acidic residues" evidence="9">
    <location>
        <begin position="1653"/>
        <end position="1705"/>
    </location>
</feature>
<dbReference type="SMART" id="SM00242">
    <property type="entry name" value="MYSc"/>
    <property type="match status" value="1"/>
</dbReference>
<comment type="caution">
    <text evidence="12">The sequence shown here is derived from an EMBL/GenBank/DDBJ whole genome shotgun (WGS) entry which is preliminary data.</text>
</comment>
<dbReference type="PROSITE" id="PS51844">
    <property type="entry name" value="SH3_LIKE"/>
    <property type="match status" value="1"/>
</dbReference>
<feature type="region of interest" description="Disordered" evidence="9">
    <location>
        <begin position="1637"/>
        <end position="1713"/>
    </location>
</feature>
<dbReference type="InterPro" id="IPR008989">
    <property type="entry name" value="Myosin_S1_N"/>
</dbReference>
<proteinExistence type="inferred from homology"/>
<evidence type="ECO:0000256" key="4">
    <source>
        <dbReference type="ARBA" id="ARBA00023054"/>
    </source>
</evidence>
<evidence type="ECO:0000256" key="1">
    <source>
        <dbReference type="ARBA" id="ARBA00008314"/>
    </source>
</evidence>
<sequence>MGDMDRNDPELRYLSVDRNSFNDPATQAEWTQKRLVWVPHETQGFVAAGIKGERGDEVEVEIAESGKRMFVPIDDIQKMNPPKFDKVEDMAELTCLNEASVLHNIKDRYYSGLIYTYSGLFCVVVNPYKKLPIYTEKIMERYKGIKRHEVPPHVFAITDTAYRSMLQDREDQSILCTGESGAGKTENTKKVIQYLAYVAASKPKGSGAGPTPQLIIGELEQQLLQANPILEAFGNAKTVKNDNSSRFGKFIRINFDASGFIAGANIETYLLEKSRAIRQAKDERTFHIFYQLLAGATPQQRAEYILEDPKSYPFLSNAALPVPGIDDTVEFQATIKSMNIMGMNMEDFNSIFRIVSAVLLFGSMQFKQERNSDQATLPDNTVAQKIAHLLGLSVTEMTKAFLKPRIKVGRDFVTKAQTKEQVEFSVEAIGKACYERLFRWLVNRINRSLDRTKRQGASFIGILDMAGFEIFDLNSFEQLCINYTNEKLQQLFNHTMFILEQEEYQREGIEWKFIDFGLDLQPTIDLIDKPMGIMALLDEECWFPKATDKTFVDKLVSAHSVHPKFMKTDFRGIADFAIIHYAGKVDYSAEKWLMKNMDPLNENVVSLLQSSQDPFVCHIWKDAEIVGMAQQAMTDTQFGARTRKGMFRTVSQLYKEQLTKLMATLRNTNPNFVRCIIPNHEKKAGKIEAPLVLDQLRCNGVLEGIRICRQGFPNRIPFQEFRQRYELLTPNIIPKGFMDGKKACEQMIEALELDHNLYRVGQSKIFFRAGVLAHLEEERDYKITDLIVNFQAFCRGFLARRNYQKRLQQLNAIRIIQRNCAAYLKLRNWQWWRLYIKVKPLLEVTKQEEKLTQKEDELRQIRDRLETQMKRCAEYEQKFQQANAEKTQLAEQLQAELELCAEAEESRARAAARKQELEELLHDLEGRIEEEEERCTALQQEKKRLQLNIQDLEEQLEEEEAARQKLQLERVQCDSKLKKLEEDLALSEDTNQKLVKEKKILEERANDLSQALAEEEEKAKHLSKLKAKQESAIAELEEKLLKDHQLRQEVDRAKRKLETELQDVKEQLAERKAQVEELQIVLTKREEELAAALSRADEEGSARASAQKAAREAAAALAEAHEDLEAERAARTKAEKLRRDLNEELEALKSELLDSLDTTAAQQELRSKREQEVAVLKRSLEEEAASHEATLADQRHKHSQELQQLNEQHEQIKKAKAALEKAKQTLEAENADLATELKTAAAARAETERKRKQTEAQLQELAAKLQEVDRSRAEVLEKCMRLQSEAETALAQLEQAELKASAAVKQAATIGAQHTEAQALLEEETKQKLSLQTRLRNVEQQLEQARDQLEEEDEAKRNLEKQVAALTQQLADAKKKAEEEAEAAAAIEEQRKKLAKDVEALHRQIDELQQANDKLDKSKKKIQAELEDTNIELEAQRAKVLELEKKQKSFDKVVAEERAIAERYAAERDQAEREARDKETRVLSLTRELDDAAEKIEELERTKRVLQSELDELANTQGTADKNVHELEKAKRALESQLAELKAQNEEIEDDLQLTEDAKLRLEVNMQAMRAQFERDLQAKEEQGEEKRRGIVKQLRDLEAELEEERKQRAAAAAQRKKLEADLKDATQALHMANKVKEDATKQVKKLQQQLKESAREAEEARAGKEEAAAAAREAERRVKALEAEALQHSEELAAAERTRRQAEAERDDLLDE</sequence>
<dbReference type="EMBL" id="JBEUOH010000006">
    <property type="protein sequence ID" value="KAL0892697.1"/>
    <property type="molecule type" value="Genomic_DNA"/>
</dbReference>
<dbReference type="InterPro" id="IPR002928">
    <property type="entry name" value="Myosin_tail"/>
</dbReference>
<evidence type="ECO:0000256" key="8">
    <source>
        <dbReference type="PROSITE-ProRule" id="PRU00782"/>
    </source>
</evidence>
<protein>
    <recommendedName>
        <fullName evidence="14">Myosin heavy chain, non-muscle</fullName>
    </recommendedName>
</protein>
<dbReference type="Proteomes" id="UP001549920">
    <property type="component" value="Unassembled WGS sequence"/>
</dbReference>
<feature type="region of interest" description="Actin-binding" evidence="8">
    <location>
        <begin position="658"/>
        <end position="680"/>
    </location>
</feature>
<organism evidence="12 13">
    <name type="scientific">Loxostege sticticalis</name>
    <name type="common">Beet webworm moth</name>
    <dbReference type="NCBI Taxonomy" id="481309"/>
    <lineage>
        <taxon>Eukaryota</taxon>
        <taxon>Metazoa</taxon>
        <taxon>Ecdysozoa</taxon>
        <taxon>Arthropoda</taxon>
        <taxon>Hexapoda</taxon>
        <taxon>Insecta</taxon>
        <taxon>Pterygota</taxon>
        <taxon>Neoptera</taxon>
        <taxon>Endopterygota</taxon>
        <taxon>Lepidoptera</taxon>
        <taxon>Glossata</taxon>
        <taxon>Ditrysia</taxon>
        <taxon>Pyraloidea</taxon>
        <taxon>Crambidae</taxon>
        <taxon>Pyraustinae</taxon>
        <taxon>Loxostege</taxon>
    </lineage>
</organism>
<keyword evidence="5 8" id="KW-0518">Myosin</keyword>
<keyword evidence="7 8" id="KW-0009">Actin-binding</keyword>
<dbReference type="PROSITE" id="PS50096">
    <property type="entry name" value="IQ"/>
    <property type="match status" value="1"/>
</dbReference>
<dbReference type="Gene3D" id="1.20.58.530">
    <property type="match status" value="1"/>
</dbReference>
<dbReference type="InterPro" id="IPR027417">
    <property type="entry name" value="P-loop_NTPase"/>
</dbReference>
<name>A0ABR3I8V1_LOXSC</name>
<evidence type="ECO:0000256" key="5">
    <source>
        <dbReference type="ARBA" id="ARBA00023123"/>
    </source>
</evidence>
<evidence type="ECO:0000256" key="6">
    <source>
        <dbReference type="ARBA" id="ARBA00023175"/>
    </source>
</evidence>
<evidence type="ECO:0000313" key="12">
    <source>
        <dbReference type="EMBL" id="KAL0892697.1"/>
    </source>
</evidence>
<evidence type="ECO:0000256" key="2">
    <source>
        <dbReference type="ARBA" id="ARBA00022741"/>
    </source>
</evidence>
<dbReference type="Pfam" id="PF01576">
    <property type="entry name" value="Myosin_tail_1"/>
    <property type="match status" value="1"/>
</dbReference>
<dbReference type="Gene3D" id="3.40.850.10">
    <property type="entry name" value="Kinesin motor domain"/>
    <property type="match status" value="1"/>
</dbReference>
<dbReference type="PANTHER" id="PTHR45615">
    <property type="entry name" value="MYOSIN HEAVY CHAIN, NON-MUSCLE"/>
    <property type="match status" value="1"/>
</dbReference>
<dbReference type="InterPro" id="IPR000048">
    <property type="entry name" value="IQ_motif_EF-hand-BS"/>
</dbReference>
<dbReference type="PRINTS" id="PR00193">
    <property type="entry name" value="MYOSINHEAVY"/>
</dbReference>
<evidence type="ECO:0000259" key="11">
    <source>
        <dbReference type="PROSITE" id="PS51844"/>
    </source>
</evidence>
<evidence type="ECO:0000313" key="13">
    <source>
        <dbReference type="Proteomes" id="UP001549920"/>
    </source>
</evidence>
<dbReference type="Pfam" id="PF00063">
    <property type="entry name" value="Myosin_head"/>
    <property type="match status" value="1"/>
</dbReference>